<sequence length="140" mass="15161">MDEERVGRLVSELQGRRVMAHVERTGVYECGIRVVLDKNVEAIWDLAGAGLDAEIVSDGVLIGFVPHVEGSEEFTDAQIVDCIATTRYSLEGLHASPRVAAEGKSEGIDTGPRAQPVSPPADAPHHGWADRLRRGRGRHS</sequence>
<feature type="compositionally biased region" description="Basic and acidic residues" evidence="1">
    <location>
        <begin position="123"/>
        <end position="132"/>
    </location>
</feature>
<comment type="caution">
    <text evidence="2">The sequence shown here is derived from an EMBL/GenBank/DDBJ whole genome shotgun (WGS) entry which is preliminary data.</text>
</comment>
<proteinExistence type="predicted"/>
<dbReference type="EMBL" id="JBHSBB010000029">
    <property type="protein sequence ID" value="MFC4035694.1"/>
    <property type="molecule type" value="Genomic_DNA"/>
</dbReference>
<protein>
    <recommendedName>
        <fullName evidence="4">IclR-ED domain-containing protein</fullName>
    </recommendedName>
</protein>
<gene>
    <name evidence="2" type="ORF">ACFO3J_30115</name>
</gene>
<name>A0ABV8HXN1_9ACTN</name>
<evidence type="ECO:0000256" key="1">
    <source>
        <dbReference type="SAM" id="MobiDB-lite"/>
    </source>
</evidence>
<evidence type="ECO:0008006" key="4">
    <source>
        <dbReference type="Google" id="ProtNLM"/>
    </source>
</evidence>
<accession>A0ABV8HXN1</accession>
<organism evidence="2 3">
    <name type="scientific">Streptomyces polygonati</name>
    <dbReference type="NCBI Taxonomy" id="1617087"/>
    <lineage>
        <taxon>Bacteria</taxon>
        <taxon>Bacillati</taxon>
        <taxon>Actinomycetota</taxon>
        <taxon>Actinomycetes</taxon>
        <taxon>Kitasatosporales</taxon>
        <taxon>Streptomycetaceae</taxon>
        <taxon>Streptomyces</taxon>
    </lineage>
</organism>
<dbReference type="Proteomes" id="UP001595765">
    <property type="component" value="Unassembled WGS sequence"/>
</dbReference>
<dbReference type="RefSeq" id="WP_386436084.1">
    <property type="nucleotide sequence ID" value="NZ_JBHSBB010000029.1"/>
</dbReference>
<feature type="region of interest" description="Disordered" evidence="1">
    <location>
        <begin position="99"/>
        <end position="140"/>
    </location>
</feature>
<evidence type="ECO:0000313" key="3">
    <source>
        <dbReference type="Proteomes" id="UP001595765"/>
    </source>
</evidence>
<keyword evidence="3" id="KW-1185">Reference proteome</keyword>
<reference evidence="3" key="1">
    <citation type="journal article" date="2019" name="Int. J. Syst. Evol. Microbiol.">
        <title>The Global Catalogue of Microorganisms (GCM) 10K type strain sequencing project: providing services to taxonomists for standard genome sequencing and annotation.</title>
        <authorList>
            <consortium name="The Broad Institute Genomics Platform"/>
            <consortium name="The Broad Institute Genome Sequencing Center for Infectious Disease"/>
            <person name="Wu L."/>
            <person name="Ma J."/>
        </authorList>
    </citation>
    <scope>NUCLEOTIDE SEQUENCE [LARGE SCALE GENOMIC DNA]</scope>
    <source>
        <strain evidence="3">CGMCC 4.7237</strain>
    </source>
</reference>
<evidence type="ECO:0000313" key="2">
    <source>
        <dbReference type="EMBL" id="MFC4035694.1"/>
    </source>
</evidence>